<name>A0A2N0VII9_9BACT</name>
<organism evidence="1 2">
    <name type="scientific">Rhodohalobacter barkolensis</name>
    <dbReference type="NCBI Taxonomy" id="2053187"/>
    <lineage>
        <taxon>Bacteria</taxon>
        <taxon>Pseudomonadati</taxon>
        <taxon>Balneolota</taxon>
        <taxon>Balneolia</taxon>
        <taxon>Balneolales</taxon>
        <taxon>Balneolaceae</taxon>
        <taxon>Rhodohalobacter</taxon>
    </lineage>
</organism>
<evidence type="ECO:0000313" key="2">
    <source>
        <dbReference type="Proteomes" id="UP000233398"/>
    </source>
</evidence>
<proteinExistence type="predicted"/>
<dbReference type="AlphaFoldDB" id="A0A2N0VII9"/>
<reference evidence="1 2" key="1">
    <citation type="submission" date="2017-11" db="EMBL/GenBank/DDBJ databases">
        <title>Rhodohalobacter 15182 sp. nov., isolated from a salt lake.</title>
        <authorList>
            <person name="Han S."/>
        </authorList>
    </citation>
    <scope>NUCLEOTIDE SEQUENCE [LARGE SCALE GENOMIC DNA]</scope>
    <source>
        <strain evidence="1 2">15182</strain>
    </source>
</reference>
<keyword evidence="2" id="KW-1185">Reference proteome</keyword>
<dbReference type="EMBL" id="PISP01000001">
    <property type="protein sequence ID" value="PKD43984.1"/>
    <property type="molecule type" value="Genomic_DNA"/>
</dbReference>
<gene>
    <name evidence="1" type="ORF">CWD77_00465</name>
</gene>
<sequence length="83" mass="9783">MKVRIVPRSKIRVSRKSKSKYDKVKYAIEQLKPGGEALRVKFSDKKELNSIRNIAYAFNKEHDTRIRSSSNPSENTIFFYMEK</sequence>
<dbReference type="RefSeq" id="WP_101071227.1">
    <property type="nucleotide sequence ID" value="NZ_PISP01000001.1"/>
</dbReference>
<dbReference type="OrthoDB" id="1525048at2"/>
<comment type="caution">
    <text evidence="1">The sequence shown here is derived from an EMBL/GenBank/DDBJ whole genome shotgun (WGS) entry which is preliminary data.</text>
</comment>
<evidence type="ECO:0000313" key="1">
    <source>
        <dbReference type="EMBL" id="PKD43984.1"/>
    </source>
</evidence>
<protein>
    <submittedName>
        <fullName evidence="1">Uncharacterized protein</fullName>
    </submittedName>
</protein>
<accession>A0A2N0VII9</accession>
<dbReference type="Proteomes" id="UP000233398">
    <property type="component" value="Unassembled WGS sequence"/>
</dbReference>